<gene>
    <name evidence="1" type="ORF">QUF54_07740</name>
</gene>
<name>A0ABT7VUM3_9GAMM</name>
<evidence type="ECO:0000313" key="1">
    <source>
        <dbReference type="EMBL" id="MDM8563230.1"/>
    </source>
</evidence>
<dbReference type="Proteomes" id="UP001171945">
    <property type="component" value="Unassembled WGS sequence"/>
</dbReference>
<organism evidence="1 2">
    <name type="scientific">Candidatus Marithioploca araucensis</name>
    <dbReference type="NCBI Taxonomy" id="70273"/>
    <lineage>
        <taxon>Bacteria</taxon>
        <taxon>Pseudomonadati</taxon>
        <taxon>Pseudomonadota</taxon>
        <taxon>Gammaproteobacteria</taxon>
        <taxon>Thiotrichales</taxon>
        <taxon>Thiotrichaceae</taxon>
        <taxon>Candidatus Marithioploca</taxon>
    </lineage>
</organism>
<dbReference type="Gene3D" id="3.40.50.1110">
    <property type="entry name" value="SGNH hydrolase"/>
    <property type="match status" value="1"/>
</dbReference>
<accession>A0ABT7VUM3</accession>
<sequence length="114" mass="13176">MILSSFATLNNPKLDYSDPEVFKQLSQLQKGELYALMHFTPGLTVKAIFEGINSYNEILRKIAIQEKTGWVDNASLIPHENKYFVDRVHFSREGAARMANNLFQEVWKQLQQSQ</sequence>
<dbReference type="SUPFAM" id="SSF52266">
    <property type="entry name" value="SGNH hydrolase"/>
    <property type="match status" value="1"/>
</dbReference>
<dbReference type="InterPro" id="IPR036514">
    <property type="entry name" value="SGNH_hydro_sf"/>
</dbReference>
<proteinExistence type="predicted"/>
<dbReference type="EMBL" id="JAUCGM010000519">
    <property type="protein sequence ID" value="MDM8563230.1"/>
    <property type="molecule type" value="Genomic_DNA"/>
</dbReference>
<evidence type="ECO:0000313" key="2">
    <source>
        <dbReference type="Proteomes" id="UP001171945"/>
    </source>
</evidence>
<comment type="caution">
    <text evidence="1">The sequence shown here is derived from an EMBL/GenBank/DDBJ whole genome shotgun (WGS) entry which is preliminary data.</text>
</comment>
<keyword evidence="2" id="KW-1185">Reference proteome</keyword>
<protein>
    <submittedName>
        <fullName evidence="1">Uncharacterized protein</fullName>
    </submittedName>
</protein>
<reference evidence="1" key="1">
    <citation type="submission" date="2023-06" db="EMBL/GenBank/DDBJ databases">
        <title>Uncultivated large filamentous bacteria from sulfidic sediments reveal new species and different genomic features in energy metabolism and defense.</title>
        <authorList>
            <person name="Fonseca A."/>
        </authorList>
    </citation>
    <scope>NUCLEOTIDE SEQUENCE</scope>
    <source>
        <strain evidence="1">HSG4</strain>
    </source>
</reference>